<dbReference type="Proteomes" id="UP000015520">
    <property type="component" value="Unassembled WGS sequence"/>
</dbReference>
<proteinExistence type="predicted"/>
<dbReference type="PATRIC" id="fig|1172190.3.peg.1235"/>
<dbReference type="eggNOG" id="ENOG5031ASX">
    <property type="taxonomic scope" value="Bacteria"/>
</dbReference>
<gene>
    <name evidence="1" type="ORF">M947_06365</name>
</gene>
<evidence type="ECO:0000313" key="2">
    <source>
        <dbReference type="Proteomes" id="UP000015520"/>
    </source>
</evidence>
<evidence type="ECO:0000313" key="1">
    <source>
        <dbReference type="EMBL" id="EQB39613.1"/>
    </source>
</evidence>
<accession>T0L1I1</accession>
<dbReference type="OrthoDB" id="5339711at2"/>
<sequence>MFIFGHRFIDSVNFYHTQNIDAIDNTPSNSTIYLDFSEDNLDIIKYCRANEISLAVGVEDIRELIYASSLGASFILVQKELASTAMRIANNYLFDAKILVHIEDEDEIEELAILGVDGVIFSTAIIKTNS</sequence>
<organism evidence="1 2">
    <name type="scientific">Sulfurimonas hongkongensis</name>
    <dbReference type="NCBI Taxonomy" id="1172190"/>
    <lineage>
        <taxon>Bacteria</taxon>
        <taxon>Pseudomonadati</taxon>
        <taxon>Campylobacterota</taxon>
        <taxon>Epsilonproteobacteria</taxon>
        <taxon>Campylobacterales</taxon>
        <taxon>Sulfurimonadaceae</taxon>
        <taxon>Sulfurimonas</taxon>
    </lineage>
</organism>
<dbReference type="STRING" id="1172190.M947_06365"/>
<evidence type="ECO:0008006" key="3">
    <source>
        <dbReference type="Google" id="ProtNLM"/>
    </source>
</evidence>
<keyword evidence="2" id="KW-1185">Reference proteome</keyword>
<reference evidence="1 2" key="1">
    <citation type="submission" date="2013-07" db="EMBL/GenBank/DDBJ databases">
        <title>Sulfurimonas hongkongensis AST-10 Genome Sequencing.</title>
        <authorList>
            <person name="Cai L."/>
            <person name="Zhang T."/>
        </authorList>
    </citation>
    <scope>NUCLEOTIDE SEQUENCE [LARGE SCALE GENOMIC DNA]</scope>
    <source>
        <strain evidence="1 2">AST-10</strain>
    </source>
</reference>
<name>T0L1I1_9BACT</name>
<dbReference type="AlphaFoldDB" id="T0L1I1"/>
<dbReference type="RefSeq" id="WP_021287536.1">
    <property type="nucleotide sequence ID" value="NZ_AUPZ01000007.1"/>
</dbReference>
<protein>
    <recommendedName>
        <fullName evidence="3">Indole-3-glycerol-phosphate synthase</fullName>
    </recommendedName>
</protein>
<comment type="caution">
    <text evidence="1">The sequence shown here is derived from an EMBL/GenBank/DDBJ whole genome shotgun (WGS) entry which is preliminary data.</text>
</comment>
<dbReference type="EMBL" id="AUPZ01000007">
    <property type="protein sequence ID" value="EQB39613.1"/>
    <property type="molecule type" value="Genomic_DNA"/>
</dbReference>